<dbReference type="VEuPathDB" id="FungiDB:RhiirA1_480234"/>
<proteinExistence type="predicted"/>
<accession>A0A2N0QPL8</accession>
<comment type="caution">
    <text evidence="1">The sequence shown here is derived from an EMBL/GenBank/DDBJ whole genome shotgun (WGS) entry which is preliminary data.</text>
</comment>
<dbReference type="VEuPathDB" id="FungiDB:FUN_015327"/>
<evidence type="ECO:0000313" key="2">
    <source>
        <dbReference type="Proteomes" id="UP000232688"/>
    </source>
</evidence>
<protein>
    <submittedName>
        <fullName evidence="1">Uncharacterized protein</fullName>
    </submittedName>
</protein>
<dbReference type="AlphaFoldDB" id="A0A2N0QPL8"/>
<reference evidence="1 2" key="2">
    <citation type="submission" date="2017-10" db="EMBL/GenBank/DDBJ databases">
        <title>Genome analyses suggest a sexual origin of heterokaryosis in a supposedly ancient asexual fungus.</title>
        <authorList>
            <person name="Corradi N."/>
            <person name="Sedzielewska K."/>
            <person name="Noel J."/>
            <person name="Charron P."/>
            <person name="Farinelli L."/>
            <person name="Marton T."/>
            <person name="Kruger M."/>
            <person name="Pelin A."/>
            <person name="Brachmann A."/>
            <person name="Corradi N."/>
        </authorList>
    </citation>
    <scope>NUCLEOTIDE SEQUENCE [LARGE SCALE GENOMIC DNA]</scope>
    <source>
        <strain evidence="1 2">A1</strain>
    </source>
</reference>
<dbReference type="Proteomes" id="UP000232688">
    <property type="component" value="Unassembled WGS sequence"/>
</dbReference>
<sequence>MNRRDYLDSVRQYQPGYYQRQMQEKQMRYVQDQMKQDIIIKGLKEENIRRRNDDVRNYGDDEQEMYEWDEGEDNFEDVQSSNTRASILTRPRNVQNRSTNSVHRANLATLQDVVATSSKGKEKLMRQTIML</sequence>
<dbReference type="EMBL" id="LLXH01004820">
    <property type="protein sequence ID" value="PKC52998.1"/>
    <property type="molecule type" value="Genomic_DNA"/>
</dbReference>
<reference evidence="1 2" key="1">
    <citation type="submission" date="2017-10" db="EMBL/GenBank/DDBJ databases">
        <title>Extensive intraspecific genome diversity in a model arbuscular mycorrhizal fungus.</title>
        <authorList>
            <person name="Chen E.C.H."/>
            <person name="Morin E."/>
            <person name="Baudet D."/>
            <person name="Noel J."/>
            <person name="Ndikumana S."/>
            <person name="Charron P."/>
            <person name="St-Onge C."/>
            <person name="Giorgi J."/>
            <person name="Grigoriev I.V."/>
            <person name="Roux C."/>
            <person name="Martin F.M."/>
            <person name="Corradi N."/>
        </authorList>
    </citation>
    <scope>NUCLEOTIDE SEQUENCE [LARGE SCALE GENOMIC DNA]</scope>
    <source>
        <strain evidence="1 2">A1</strain>
    </source>
</reference>
<organism evidence="1 2">
    <name type="scientific">Rhizophagus irregularis</name>
    <dbReference type="NCBI Taxonomy" id="588596"/>
    <lineage>
        <taxon>Eukaryota</taxon>
        <taxon>Fungi</taxon>
        <taxon>Fungi incertae sedis</taxon>
        <taxon>Mucoromycota</taxon>
        <taxon>Glomeromycotina</taxon>
        <taxon>Glomeromycetes</taxon>
        <taxon>Glomerales</taxon>
        <taxon>Glomeraceae</taxon>
        <taxon>Rhizophagus</taxon>
    </lineage>
</organism>
<evidence type="ECO:0000313" key="1">
    <source>
        <dbReference type="EMBL" id="PKC52998.1"/>
    </source>
</evidence>
<name>A0A2N0QPL8_9GLOM</name>
<gene>
    <name evidence="1" type="ORF">RhiirA1_480234</name>
</gene>